<sequence length="276" mass="31460">MPEMPEVETVRRTLSPLMQGKIIKEVTVWYPKIIVGDSNAFIQKLTGKKVLKIDRYGKYLLIRLSDDLTLVSHLRMEGKYRITTAAAPKEKHEHIQFIFTDGSAIRYDDVRKFGRMHLVETGTERQTTGIRHLGPEPNTDEFSVEYFYQKLAKKKKNIKNTLLDQTIVCGLGNIYVDEVLWQSKIAPLSSAQRIPYDAVVKLHHNINQTIAEAIEKNGTTVHSFLNAAGKTGDYQNELKVYGRAGQECLRCKTILEKIKVNGRGTTYCPNCQVLYK</sequence>
<evidence type="ECO:0000313" key="18">
    <source>
        <dbReference type="EMBL" id="MBP2058789.1"/>
    </source>
</evidence>
<dbReference type="NCBIfam" id="NF002211">
    <property type="entry name" value="PRK01103.1"/>
    <property type="match status" value="1"/>
</dbReference>
<keyword evidence="11 15" id="KW-0456">Lyase</keyword>
<evidence type="ECO:0000259" key="16">
    <source>
        <dbReference type="PROSITE" id="PS51066"/>
    </source>
</evidence>
<gene>
    <name evidence="15" type="primary">mutM</name>
    <name evidence="15" type="synonym">fpg</name>
    <name evidence="18" type="ORF">J2Z60_001980</name>
</gene>
<dbReference type="InterPro" id="IPR015887">
    <property type="entry name" value="DNA_glyclase_Znf_dom_DNA_BS"/>
</dbReference>
<keyword evidence="10 15" id="KW-0234">DNA repair</keyword>
<comment type="catalytic activity">
    <reaction evidence="1 15">
        <text>Hydrolysis of DNA containing ring-opened 7-methylguanine residues, releasing 2,6-diamino-4-hydroxy-5-(N-methyl)formamidopyrimidine.</text>
        <dbReference type="EC" id="3.2.2.23"/>
    </reaction>
</comment>
<dbReference type="SMART" id="SM00898">
    <property type="entry name" value="Fapy_DNA_glyco"/>
    <property type="match status" value="1"/>
</dbReference>
<dbReference type="SUPFAM" id="SSF57716">
    <property type="entry name" value="Glucocorticoid receptor-like (DNA-binding domain)"/>
    <property type="match status" value="1"/>
</dbReference>
<comment type="cofactor">
    <cofactor evidence="15">
        <name>Zn(2+)</name>
        <dbReference type="ChEBI" id="CHEBI:29105"/>
    </cofactor>
    <text evidence="15">Binds 1 zinc ion per subunit.</text>
</comment>
<keyword evidence="5 15" id="KW-0227">DNA damage</keyword>
<name>A0ABS4MHG3_9LACO</name>
<dbReference type="EC" id="3.2.2.23" evidence="15"/>
<dbReference type="Gene3D" id="3.20.190.10">
    <property type="entry name" value="MutM-like, N-terminal"/>
    <property type="match status" value="1"/>
</dbReference>
<proteinExistence type="inferred from homology"/>
<dbReference type="InterPro" id="IPR012319">
    <property type="entry name" value="FPG_cat"/>
</dbReference>
<dbReference type="InterPro" id="IPR010663">
    <property type="entry name" value="Znf_FPG/IleRS"/>
</dbReference>
<comment type="function">
    <text evidence="15">Involved in base excision repair of DNA damaged by oxidation or by mutagenic agents. Acts as DNA glycosylase that recognizes and removes damaged bases. Has a preference for oxidized purines, such as 7,8-dihydro-8-oxoguanine (8-oxoG). Has AP (apurinic/apyrimidinic) lyase activity and introduces nicks in the DNA strand. Cleaves the DNA backbone by beta-delta elimination to generate a single-strand break at the site of the removed base with both 3'- and 5'-phosphates.</text>
</comment>
<evidence type="ECO:0000256" key="14">
    <source>
        <dbReference type="ARBA" id="ARBA00044632"/>
    </source>
</evidence>
<reference evidence="18 19" key="1">
    <citation type="submission" date="2021-03" db="EMBL/GenBank/DDBJ databases">
        <title>Genomic Encyclopedia of Type Strains, Phase IV (KMG-IV): sequencing the most valuable type-strain genomes for metagenomic binning, comparative biology and taxonomic classification.</title>
        <authorList>
            <person name="Goeker M."/>
        </authorList>
    </citation>
    <scope>NUCLEOTIDE SEQUENCE [LARGE SCALE GENOMIC DNA]</scope>
    <source>
        <strain evidence="18 19">DSM 101872</strain>
    </source>
</reference>
<feature type="binding site" evidence="15">
    <location>
        <position position="92"/>
    </location>
    <ligand>
        <name>DNA</name>
        <dbReference type="ChEBI" id="CHEBI:16991"/>
    </ligand>
</feature>
<dbReference type="PANTHER" id="PTHR22993">
    <property type="entry name" value="FORMAMIDOPYRIMIDINE-DNA GLYCOSYLASE"/>
    <property type="match status" value="1"/>
</dbReference>
<dbReference type="HAMAP" id="MF_00103">
    <property type="entry name" value="Fapy_DNA_glycosyl"/>
    <property type="match status" value="1"/>
</dbReference>
<feature type="active site" description="Schiff-base intermediate with DNA" evidence="15">
    <location>
        <position position="2"/>
    </location>
</feature>
<keyword evidence="19" id="KW-1185">Reference proteome</keyword>
<dbReference type="PROSITE" id="PS01242">
    <property type="entry name" value="ZF_FPG_1"/>
    <property type="match status" value="1"/>
</dbReference>
<dbReference type="InterPro" id="IPR015886">
    <property type="entry name" value="H2TH_FPG"/>
</dbReference>
<evidence type="ECO:0000256" key="1">
    <source>
        <dbReference type="ARBA" id="ARBA00001668"/>
    </source>
</evidence>
<evidence type="ECO:0000256" key="4">
    <source>
        <dbReference type="ARBA" id="ARBA00022723"/>
    </source>
</evidence>
<dbReference type="EC" id="4.2.99.18" evidence="15"/>
<keyword evidence="13 15" id="KW-0326">Glycosidase</keyword>
<dbReference type="GO" id="GO:0140078">
    <property type="term" value="F:class I DNA-(apurinic or apyrimidinic site) endonuclease activity"/>
    <property type="evidence" value="ECO:0007669"/>
    <property type="project" value="UniProtKB-EC"/>
</dbReference>
<dbReference type="PANTHER" id="PTHR22993:SF9">
    <property type="entry name" value="FORMAMIDOPYRIMIDINE-DNA GLYCOSYLASE"/>
    <property type="match status" value="1"/>
</dbReference>
<feature type="binding site" evidence="15">
    <location>
        <position position="154"/>
    </location>
    <ligand>
        <name>DNA</name>
        <dbReference type="ChEBI" id="CHEBI:16991"/>
    </ligand>
</feature>
<dbReference type="Gene3D" id="1.10.8.50">
    <property type="match status" value="1"/>
</dbReference>
<organism evidence="18 19">
    <name type="scientific">Lactobacillus colini</name>
    <dbReference type="NCBI Taxonomy" id="1819254"/>
    <lineage>
        <taxon>Bacteria</taxon>
        <taxon>Bacillati</taxon>
        <taxon>Bacillota</taxon>
        <taxon>Bacilli</taxon>
        <taxon>Lactobacillales</taxon>
        <taxon>Lactobacillaceae</taxon>
        <taxon>Lactobacillus</taxon>
    </lineage>
</organism>
<dbReference type="InterPro" id="IPR035937">
    <property type="entry name" value="FPG_N"/>
</dbReference>
<evidence type="ECO:0000256" key="7">
    <source>
        <dbReference type="ARBA" id="ARBA00022801"/>
    </source>
</evidence>
<evidence type="ECO:0000256" key="11">
    <source>
        <dbReference type="ARBA" id="ARBA00023239"/>
    </source>
</evidence>
<evidence type="ECO:0000256" key="15">
    <source>
        <dbReference type="HAMAP-Rule" id="MF_00103"/>
    </source>
</evidence>
<evidence type="ECO:0000256" key="9">
    <source>
        <dbReference type="ARBA" id="ARBA00023125"/>
    </source>
</evidence>
<dbReference type="SMART" id="SM01232">
    <property type="entry name" value="H2TH"/>
    <property type="match status" value="1"/>
</dbReference>
<dbReference type="SUPFAM" id="SSF81624">
    <property type="entry name" value="N-terminal domain of MutM-like DNA repair proteins"/>
    <property type="match status" value="1"/>
</dbReference>
<evidence type="ECO:0000256" key="12">
    <source>
        <dbReference type="ARBA" id="ARBA00023268"/>
    </source>
</evidence>
<dbReference type="Proteomes" id="UP001519292">
    <property type="component" value="Unassembled WGS sequence"/>
</dbReference>
<keyword evidence="4 15" id="KW-0479">Metal-binding</keyword>
<evidence type="ECO:0000313" key="19">
    <source>
        <dbReference type="Proteomes" id="UP001519292"/>
    </source>
</evidence>
<dbReference type="InterPro" id="IPR010979">
    <property type="entry name" value="Ribosomal_uS13-like_H2TH"/>
</dbReference>
<evidence type="ECO:0000256" key="8">
    <source>
        <dbReference type="ARBA" id="ARBA00022833"/>
    </source>
</evidence>
<keyword evidence="8 15" id="KW-0862">Zinc</keyword>
<dbReference type="NCBIfam" id="TIGR00577">
    <property type="entry name" value="fpg"/>
    <property type="match status" value="1"/>
</dbReference>
<feature type="active site" description="Proton donor; for delta-elimination activity" evidence="15">
    <location>
        <position position="263"/>
    </location>
</feature>
<dbReference type="Pfam" id="PF01149">
    <property type="entry name" value="Fapy_DNA_glyco"/>
    <property type="match status" value="1"/>
</dbReference>
<keyword evidence="7 15" id="KW-0378">Hydrolase</keyword>
<feature type="domain" description="Formamidopyrimidine-DNA glycosylase catalytic" evidence="17">
    <location>
        <begin position="2"/>
        <end position="114"/>
    </location>
</feature>
<dbReference type="InterPro" id="IPR000214">
    <property type="entry name" value="Znf_DNA_glyclase/AP_lyase"/>
</dbReference>
<dbReference type="PROSITE" id="PS51068">
    <property type="entry name" value="FPG_CAT"/>
    <property type="match status" value="1"/>
</dbReference>
<feature type="binding site" evidence="15">
    <location>
        <position position="111"/>
    </location>
    <ligand>
        <name>DNA</name>
        <dbReference type="ChEBI" id="CHEBI:16991"/>
    </ligand>
</feature>
<dbReference type="SUPFAM" id="SSF46946">
    <property type="entry name" value="S13-like H2TH domain"/>
    <property type="match status" value="1"/>
</dbReference>
<comment type="catalytic activity">
    <reaction evidence="14 15">
        <text>2'-deoxyribonucleotide-(2'-deoxyribose 5'-phosphate)-2'-deoxyribonucleotide-DNA = a 3'-end 2'-deoxyribonucleotide-(2,3-dehydro-2,3-deoxyribose 5'-phosphate)-DNA + a 5'-end 5'-phospho-2'-deoxyribonucleoside-DNA + H(+)</text>
        <dbReference type="Rhea" id="RHEA:66592"/>
        <dbReference type="Rhea" id="RHEA-COMP:13180"/>
        <dbReference type="Rhea" id="RHEA-COMP:16897"/>
        <dbReference type="Rhea" id="RHEA-COMP:17067"/>
        <dbReference type="ChEBI" id="CHEBI:15378"/>
        <dbReference type="ChEBI" id="CHEBI:136412"/>
        <dbReference type="ChEBI" id="CHEBI:157695"/>
        <dbReference type="ChEBI" id="CHEBI:167181"/>
        <dbReference type="EC" id="4.2.99.18"/>
    </reaction>
</comment>
<evidence type="ECO:0000256" key="13">
    <source>
        <dbReference type="ARBA" id="ARBA00023295"/>
    </source>
</evidence>
<evidence type="ECO:0000259" key="17">
    <source>
        <dbReference type="PROSITE" id="PS51068"/>
    </source>
</evidence>
<dbReference type="RefSeq" id="WP_209687504.1">
    <property type="nucleotide sequence ID" value="NZ_JAGGLU010000014.1"/>
</dbReference>
<dbReference type="EMBL" id="JAGGLU010000014">
    <property type="protein sequence ID" value="MBP2058789.1"/>
    <property type="molecule type" value="Genomic_DNA"/>
</dbReference>
<comment type="subunit">
    <text evidence="3 15">Monomer.</text>
</comment>
<dbReference type="Pfam" id="PF06827">
    <property type="entry name" value="zf-FPG_IleRS"/>
    <property type="match status" value="1"/>
</dbReference>
<evidence type="ECO:0000256" key="5">
    <source>
        <dbReference type="ARBA" id="ARBA00022763"/>
    </source>
</evidence>
<keyword evidence="12 15" id="KW-0511">Multifunctional enzyme</keyword>
<keyword evidence="6 15" id="KW-0863">Zinc-finger</keyword>
<keyword evidence="9 15" id="KW-0238">DNA-binding</keyword>
<dbReference type="GO" id="GO:0008534">
    <property type="term" value="F:oxidized purine nucleobase lesion DNA N-glycosylase activity"/>
    <property type="evidence" value="ECO:0007669"/>
    <property type="project" value="UniProtKB-EC"/>
</dbReference>
<accession>A0ABS4MHG3</accession>
<protein>
    <recommendedName>
        <fullName evidence="15">Formamidopyrimidine-DNA glycosylase</fullName>
        <shortName evidence="15">Fapy-DNA glycosylase</shortName>
        <ecNumber evidence="15">3.2.2.23</ecNumber>
    </recommendedName>
    <alternativeName>
        <fullName evidence="15">DNA-(apurinic or apyrimidinic site) lyase MutM</fullName>
        <shortName evidence="15">AP lyase MutM</shortName>
        <ecNumber evidence="15">4.2.99.18</ecNumber>
    </alternativeName>
</protein>
<dbReference type="InterPro" id="IPR020629">
    <property type="entry name" value="FPG_Glyclase"/>
</dbReference>
<evidence type="ECO:0000256" key="2">
    <source>
        <dbReference type="ARBA" id="ARBA00009409"/>
    </source>
</evidence>
<evidence type="ECO:0000256" key="6">
    <source>
        <dbReference type="ARBA" id="ARBA00022771"/>
    </source>
</evidence>
<feature type="active site" description="Proton donor" evidence="15">
    <location>
        <position position="3"/>
    </location>
</feature>
<feature type="active site" description="Proton donor; for beta-elimination activity" evidence="15">
    <location>
        <position position="58"/>
    </location>
</feature>
<evidence type="ECO:0000256" key="3">
    <source>
        <dbReference type="ARBA" id="ARBA00011245"/>
    </source>
</evidence>
<comment type="similarity">
    <text evidence="2 15">Belongs to the FPG family.</text>
</comment>
<dbReference type="Pfam" id="PF06831">
    <property type="entry name" value="H2TH"/>
    <property type="match status" value="1"/>
</dbReference>
<evidence type="ECO:0000256" key="10">
    <source>
        <dbReference type="ARBA" id="ARBA00023204"/>
    </source>
</evidence>
<dbReference type="PROSITE" id="PS51066">
    <property type="entry name" value="ZF_FPG_2"/>
    <property type="match status" value="1"/>
</dbReference>
<comment type="caution">
    <text evidence="18">The sequence shown here is derived from an EMBL/GenBank/DDBJ whole genome shotgun (WGS) entry which is preliminary data.</text>
</comment>
<feature type="domain" description="FPG-type" evidence="16">
    <location>
        <begin position="239"/>
        <end position="273"/>
    </location>
</feature>
<dbReference type="CDD" id="cd08966">
    <property type="entry name" value="EcFpg-like_N"/>
    <property type="match status" value="1"/>
</dbReference>